<protein>
    <submittedName>
        <fullName evidence="2">Uncharacterized protein</fullName>
    </submittedName>
</protein>
<keyword evidence="1" id="KW-0812">Transmembrane</keyword>
<keyword evidence="1" id="KW-1133">Transmembrane helix</keyword>
<keyword evidence="3" id="KW-1185">Reference proteome</keyword>
<dbReference type="Proteomes" id="UP001489902">
    <property type="component" value="Chromosome 4"/>
</dbReference>
<evidence type="ECO:0000313" key="2">
    <source>
        <dbReference type="EMBL" id="WZH47060.1"/>
    </source>
</evidence>
<proteinExistence type="predicted"/>
<reference evidence="2 3" key="1">
    <citation type="submission" date="2024-04" db="EMBL/GenBank/DDBJ databases">
        <title>Complete genome sequence of Fusarium acuminatum.</title>
        <authorList>
            <person name="Lan B."/>
        </authorList>
    </citation>
    <scope>NUCLEOTIDE SEQUENCE [LARGE SCALE GENOMIC DNA]</scope>
    <source>
        <strain evidence="2">1A</strain>
    </source>
</reference>
<evidence type="ECO:0000256" key="1">
    <source>
        <dbReference type="SAM" id="Phobius"/>
    </source>
</evidence>
<dbReference type="EMBL" id="CP151263">
    <property type="protein sequence ID" value="WZH47060.1"/>
    <property type="molecule type" value="Genomic_DNA"/>
</dbReference>
<dbReference type="PANTHER" id="PTHR35043">
    <property type="entry name" value="TRANSCRIPTION FACTOR DOMAIN-CONTAINING PROTEIN"/>
    <property type="match status" value="1"/>
</dbReference>
<feature type="transmembrane region" description="Helical" evidence="1">
    <location>
        <begin position="12"/>
        <end position="36"/>
    </location>
</feature>
<gene>
    <name evidence="2" type="ORF">QYS62_008202</name>
</gene>
<dbReference type="PANTHER" id="PTHR35043:SF7">
    <property type="entry name" value="TRANSCRIPTION FACTOR DOMAIN-CONTAINING PROTEIN"/>
    <property type="match status" value="1"/>
</dbReference>
<keyword evidence="1" id="KW-0472">Membrane</keyword>
<sequence length="174" mass="19890">MIGWVSPAPRRTTWSIIWSCMSIFIVCSCKCVHLNIPTHEEAKGEWHTLQVKFLPDISVWPKAPLRRKWRRKVLWMCCIALAPEIGVVLSVQQYVRARKDLKDANAKRSRERKQKSTMAYAFYVQMGGVVIYDVPGSFTSLQGQETTNERDALEVPQGTIITSLGKILLSLNQR</sequence>
<organism evidence="2 3">
    <name type="scientific">Fusarium acuminatum</name>
    <dbReference type="NCBI Taxonomy" id="5515"/>
    <lineage>
        <taxon>Eukaryota</taxon>
        <taxon>Fungi</taxon>
        <taxon>Dikarya</taxon>
        <taxon>Ascomycota</taxon>
        <taxon>Pezizomycotina</taxon>
        <taxon>Sordariomycetes</taxon>
        <taxon>Hypocreomycetidae</taxon>
        <taxon>Hypocreales</taxon>
        <taxon>Nectriaceae</taxon>
        <taxon>Fusarium</taxon>
        <taxon>Fusarium tricinctum species complex</taxon>
    </lineage>
</organism>
<evidence type="ECO:0000313" key="3">
    <source>
        <dbReference type="Proteomes" id="UP001489902"/>
    </source>
</evidence>
<feature type="transmembrane region" description="Helical" evidence="1">
    <location>
        <begin position="73"/>
        <end position="95"/>
    </location>
</feature>
<name>A0ABZ2X2W8_9HYPO</name>
<accession>A0ABZ2X2W8</accession>